<protein>
    <submittedName>
        <fullName evidence="2">Uncharacterized protein</fullName>
    </submittedName>
</protein>
<reference evidence="3" key="1">
    <citation type="journal article" date="2011" name="Proc. Natl. Acad. Sci. U.S.A.">
        <title>Obligate biotrophy features unraveled by the genomic analysis of rust fungi.</title>
        <authorList>
            <person name="Duplessis S."/>
            <person name="Cuomo C.A."/>
            <person name="Lin Y.-C."/>
            <person name="Aerts A."/>
            <person name="Tisserant E."/>
            <person name="Veneault-Fourrey C."/>
            <person name="Joly D.L."/>
            <person name="Hacquard S."/>
            <person name="Amselem J."/>
            <person name="Cantarel B.L."/>
            <person name="Chiu R."/>
            <person name="Coutinho P.M."/>
            <person name="Feau N."/>
            <person name="Field M."/>
            <person name="Frey P."/>
            <person name="Gelhaye E."/>
            <person name="Goldberg J."/>
            <person name="Grabherr M.G."/>
            <person name="Kodira C.D."/>
            <person name="Kohler A."/>
            <person name="Kuees U."/>
            <person name="Lindquist E.A."/>
            <person name="Lucas S.M."/>
            <person name="Mago R."/>
            <person name="Mauceli E."/>
            <person name="Morin E."/>
            <person name="Murat C."/>
            <person name="Pangilinan J.L."/>
            <person name="Park R."/>
            <person name="Pearson M."/>
            <person name="Quesneville H."/>
            <person name="Rouhier N."/>
            <person name="Sakthikumar S."/>
            <person name="Salamov A.A."/>
            <person name="Schmutz J."/>
            <person name="Selles B."/>
            <person name="Shapiro H."/>
            <person name="Tanguay P."/>
            <person name="Tuskan G.A."/>
            <person name="Henrissat B."/>
            <person name="Van de Peer Y."/>
            <person name="Rouze P."/>
            <person name="Ellis J.G."/>
            <person name="Dodds P.N."/>
            <person name="Schein J.E."/>
            <person name="Zhong S."/>
            <person name="Hamelin R.C."/>
            <person name="Grigoriev I.V."/>
            <person name="Szabo L.J."/>
            <person name="Martin F."/>
        </authorList>
    </citation>
    <scope>NUCLEOTIDE SEQUENCE [LARGE SCALE GENOMIC DNA]</scope>
    <source>
        <strain evidence="3">CRL 75-36-700-3 / race SCCL</strain>
    </source>
</reference>
<sequence>MDDNIAVVVVSSVSITSGHQVGRVNQNNLGPSTSSPNRGRKFTKFLPKTALPTSSPTAIDTTKPKLATLPASRATLGENISPQPPTTDKSSKGKARAIDESESDENEDSDDTSEEENVCEAELTTTKTAKRGRPRKSIIQEAVKRMKKY</sequence>
<keyword evidence="3" id="KW-1185">Reference proteome</keyword>
<dbReference type="InParanoid" id="H6QSD5"/>
<dbReference type="VEuPathDB" id="FungiDB:PGTG_21752"/>
<proteinExistence type="predicted"/>
<name>H6QSD5_PUCGT</name>
<feature type="compositionally biased region" description="Polar residues" evidence="1">
    <location>
        <begin position="51"/>
        <end position="60"/>
    </location>
</feature>
<organism evidence="2 3">
    <name type="scientific">Puccinia graminis f. sp. tritici (strain CRL 75-36-700-3 / race SCCL)</name>
    <name type="common">Black stem rust fungus</name>
    <dbReference type="NCBI Taxonomy" id="418459"/>
    <lineage>
        <taxon>Eukaryota</taxon>
        <taxon>Fungi</taxon>
        <taxon>Dikarya</taxon>
        <taxon>Basidiomycota</taxon>
        <taxon>Pucciniomycotina</taxon>
        <taxon>Pucciniomycetes</taxon>
        <taxon>Pucciniales</taxon>
        <taxon>Pucciniaceae</taxon>
        <taxon>Puccinia</taxon>
    </lineage>
</organism>
<dbReference type="GeneID" id="13542710"/>
<dbReference type="RefSeq" id="XP_003889554.1">
    <property type="nucleotide sequence ID" value="XM_003889505.1"/>
</dbReference>
<accession>H6QSD5</accession>
<evidence type="ECO:0000313" key="2">
    <source>
        <dbReference type="EMBL" id="EHS63666.1"/>
    </source>
</evidence>
<dbReference type="Proteomes" id="UP000008783">
    <property type="component" value="Unassembled WGS sequence"/>
</dbReference>
<feature type="region of interest" description="Disordered" evidence="1">
    <location>
        <begin position="21"/>
        <end position="149"/>
    </location>
</feature>
<dbReference type="EMBL" id="DS178293">
    <property type="protein sequence ID" value="EHS63666.1"/>
    <property type="molecule type" value="Genomic_DNA"/>
</dbReference>
<evidence type="ECO:0000313" key="3">
    <source>
        <dbReference type="Proteomes" id="UP000008783"/>
    </source>
</evidence>
<gene>
    <name evidence="2" type="ORF">PGTG_21752</name>
</gene>
<feature type="compositionally biased region" description="Acidic residues" evidence="1">
    <location>
        <begin position="100"/>
        <end position="119"/>
    </location>
</feature>
<dbReference type="HOGENOM" id="CLU_160861_0_0_1"/>
<dbReference type="AlphaFoldDB" id="H6QSD5"/>
<feature type="compositionally biased region" description="Polar residues" evidence="1">
    <location>
        <begin position="21"/>
        <end position="37"/>
    </location>
</feature>
<evidence type="ECO:0000256" key="1">
    <source>
        <dbReference type="SAM" id="MobiDB-lite"/>
    </source>
</evidence>
<dbReference type="KEGG" id="pgr:PGTG_21752"/>